<dbReference type="Proteomes" id="UP000587524">
    <property type="component" value="Unassembled WGS sequence"/>
</dbReference>
<accession>A0ABR6CCC4</accession>
<proteinExistence type="predicted"/>
<comment type="caution">
    <text evidence="2">The sequence shown here is derived from an EMBL/GenBank/DDBJ whole genome shotgun (WGS) entry which is preliminary data.</text>
</comment>
<evidence type="ECO:0000259" key="1">
    <source>
        <dbReference type="Pfam" id="PF06877"/>
    </source>
</evidence>
<evidence type="ECO:0000313" key="2">
    <source>
        <dbReference type="EMBL" id="MBA9022670.1"/>
    </source>
</evidence>
<dbReference type="RefSeq" id="WP_182575346.1">
    <property type="nucleotide sequence ID" value="NZ_JACJHY010000025.1"/>
</dbReference>
<protein>
    <recommendedName>
        <fullName evidence="1">Regulator of ribonuclease activity B domain-containing protein</fullName>
    </recommendedName>
</protein>
<reference evidence="2 3" key="1">
    <citation type="submission" date="2020-08" db="EMBL/GenBank/DDBJ databases">
        <title>Genomic Encyclopedia of Type Strains, Phase IV (KMG-IV): sequencing the most valuable type-strain genomes for metagenomic binning, comparative biology and taxonomic classification.</title>
        <authorList>
            <person name="Goeker M."/>
        </authorList>
    </citation>
    <scope>NUCLEOTIDE SEQUENCE [LARGE SCALE GENOMIC DNA]</scope>
    <source>
        <strain evidence="2 3">DSM 17455</strain>
    </source>
</reference>
<sequence>MAGDLAKNEEVRKVLLEHGDDGRSVRLIQHYAYFATAEAASQYREFVSARGYQLDREANDAFQPRPWSIVFSKLQAPKDIDSETGLLDLSAVKLGGEYDGWETKVNRN</sequence>
<organism evidence="2 3">
    <name type="scientific">Aminobacter ciceronei</name>
    <dbReference type="NCBI Taxonomy" id="150723"/>
    <lineage>
        <taxon>Bacteria</taxon>
        <taxon>Pseudomonadati</taxon>
        <taxon>Pseudomonadota</taxon>
        <taxon>Alphaproteobacteria</taxon>
        <taxon>Hyphomicrobiales</taxon>
        <taxon>Phyllobacteriaceae</taxon>
        <taxon>Aminobacter</taxon>
    </lineage>
</organism>
<gene>
    <name evidence="2" type="ORF">HNQ97_004686</name>
</gene>
<name>A0ABR6CCC4_9HYPH</name>
<evidence type="ECO:0000313" key="3">
    <source>
        <dbReference type="Proteomes" id="UP000587524"/>
    </source>
</evidence>
<dbReference type="InterPro" id="IPR036701">
    <property type="entry name" value="RraB-like_sf"/>
</dbReference>
<dbReference type="Gene3D" id="3.30.70.970">
    <property type="entry name" value="RraB-like"/>
    <property type="match status" value="1"/>
</dbReference>
<dbReference type="InterPro" id="IPR009671">
    <property type="entry name" value="RraB_dom"/>
</dbReference>
<feature type="domain" description="Regulator of ribonuclease activity B" evidence="1">
    <location>
        <begin position="7"/>
        <end position="103"/>
    </location>
</feature>
<keyword evidence="3" id="KW-1185">Reference proteome</keyword>
<dbReference type="Pfam" id="PF06877">
    <property type="entry name" value="RraB"/>
    <property type="match status" value="1"/>
</dbReference>
<dbReference type="SUPFAM" id="SSF89946">
    <property type="entry name" value="Hypothetical protein VC0424"/>
    <property type="match status" value="1"/>
</dbReference>
<dbReference type="EMBL" id="JACJHZ010000025">
    <property type="protein sequence ID" value="MBA9022670.1"/>
    <property type="molecule type" value="Genomic_DNA"/>
</dbReference>